<evidence type="ECO:0000313" key="1">
    <source>
        <dbReference type="EMBL" id="SCW67852.1"/>
    </source>
</evidence>
<reference evidence="2" key="1">
    <citation type="submission" date="2016-10" db="EMBL/GenBank/DDBJ databases">
        <authorList>
            <person name="Varghese N."/>
            <person name="Submissions S."/>
        </authorList>
    </citation>
    <scope>NUCLEOTIDE SEQUENCE [LARGE SCALE GENOMIC DNA]</scope>
    <source>
        <strain evidence="2">CGMCC 1.8946</strain>
    </source>
</reference>
<protein>
    <submittedName>
        <fullName evidence="1">Uncharacterized protein</fullName>
    </submittedName>
</protein>
<accession>A0A1G4SF54</accession>
<dbReference type="Proteomes" id="UP000198601">
    <property type="component" value="Unassembled WGS sequence"/>
</dbReference>
<evidence type="ECO:0000313" key="2">
    <source>
        <dbReference type="Proteomes" id="UP000198601"/>
    </source>
</evidence>
<keyword evidence="2" id="KW-1185">Reference proteome</keyword>
<name>A0A1G4SF54_9BACL</name>
<dbReference type="EMBL" id="FMTT01000027">
    <property type="protein sequence ID" value="SCW67852.1"/>
    <property type="molecule type" value="Genomic_DNA"/>
</dbReference>
<sequence>MGQVVIMVFLWTVLMTAFVEVLEQGRHLFFTFVMEILTS</sequence>
<dbReference type="AlphaFoldDB" id="A0A1G4SF54"/>
<gene>
    <name evidence="1" type="ORF">SAMN04487970_102771</name>
</gene>
<proteinExistence type="predicted"/>
<organism evidence="1 2">
    <name type="scientific">Paenibacillus tianmuensis</name>
    <dbReference type="NCBI Taxonomy" id="624147"/>
    <lineage>
        <taxon>Bacteria</taxon>
        <taxon>Bacillati</taxon>
        <taxon>Bacillota</taxon>
        <taxon>Bacilli</taxon>
        <taxon>Bacillales</taxon>
        <taxon>Paenibacillaceae</taxon>
        <taxon>Paenibacillus</taxon>
    </lineage>
</organism>